<dbReference type="Gene3D" id="3.20.20.100">
    <property type="entry name" value="NADP-dependent oxidoreductase domain"/>
    <property type="match status" value="1"/>
</dbReference>
<dbReference type="EMBL" id="OZ037945">
    <property type="protein sequence ID" value="CAL1699912.1"/>
    <property type="molecule type" value="Genomic_DNA"/>
</dbReference>
<keyword evidence="1" id="KW-0521">NADP</keyword>
<dbReference type="Pfam" id="PF00248">
    <property type="entry name" value="Aldo_ket_red"/>
    <property type="match status" value="1"/>
</dbReference>
<feature type="domain" description="NADP-dependent oxidoreductase" evidence="3">
    <location>
        <begin position="35"/>
        <end position="312"/>
    </location>
</feature>
<proteinExistence type="inferred from homology"/>
<evidence type="ECO:0000256" key="1">
    <source>
        <dbReference type="ARBA" id="ARBA00022857"/>
    </source>
</evidence>
<evidence type="ECO:0000256" key="2">
    <source>
        <dbReference type="ARBA" id="ARBA00038157"/>
    </source>
</evidence>
<sequence length="316" mass="35704">MYQPVADPPSRLARYRRVAPSAAVFVSPIQLDGMSIGGNFIDTANSYQNGRFEEIIGKWMEARQNRDEIVLATKYTSQWQQHNPAIKSQATLVGNSYKSVYTSLEGSLRKLRTSYMDILYVHFRDYSTPIEEMVNGLHTLVGFGNVLCLGISDAPAWVVSEANRYAKDHGKTHFVIYQGLWNVFTRDIERDIIPMCRAHGMAIAPWNLLLQGTIRTDEEEEARRNAGVKGRARFTTSWERDESEKKICKVLEKIANELGAKNLRSVANAYVMQKTTHVFPILGVKSVEQLEANVDAPNIALTPEHTTEIESVLPWN</sequence>
<dbReference type="InterPro" id="IPR050523">
    <property type="entry name" value="AKR_Detox_Biosynth"/>
</dbReference>
<dbReference type="PANTHER" id="PTHR43364:SF7">
    <property type="entry name" value="NADP-DEPENDENT OXIDOREDUCTASE DOMAIN-CONTAINING PROTEIN-RELATED"/>
    <property type="match status" value="1"/>
</dbReference>
<dbReference type="SUPFAM" id="SSF51430">
    <property type="entry name" value="NAD(P)-linked oxidoreductase"/>
    <property type="match status" value="1"/>
</dbReference>
<evidence type="ECO:0000313" key="5">
    <source>
        <dbReference type="Proteomes" id="UP001497453"/>
    </source>
</evidence>
<protein>
    <recommendedName>
        <fullName evidence="3">NADP-dependent oxidoreductase domain-containing protein</fullName>
    </recommendedName>
</protein>
<reference evidence="5" key="1">
    <citation type="submission" date="2024-04" db="EMBL/GenBank/DDBJ databases">
        <authorList>
            <person name="Shaw F."/>
            <person name="Minotto A."/>
        </authorList>
    </citation>
    <scope>NUCLEOTIDE SEQUENCE [LARGE SCALE GENOMIC DNA]</scope>
</reference>
<accession>A0ABP1D0G9</accession>
<dbReference type="PANTHER" id="PTHR43364">
    <property type="entry name" value="NADH-SPECIFIC METHYLGLYOXAL REDUCTASE-RELATED"/>
    <property type="match status" value="1"/>
</dbReference>
<organism evidence="4 5">
    <name type="scientific">Somion occarium</name>
    <dbReference type="NCBI Taxonomy" id="3059160"/>
    <lineage>
        <taxon>Eukaryota</taxon>
        <taxon>Fungi</taxon>
        <taxon>Dikarya</taxon>
        <taxon>Basidiomycota</taxon>
        <taxon>Agaricomycotina</taxon>
        <taxon>Agaricomycetes</taxon>
        <taxon>Polyporales</taxon>
        <taxon>Cerrenaceae</taxon>
        <taxon>Somion</taxon>
    </lineage>
</organism>
<comment type="similarity">
    <text evidence="2">Belongs to the aldo/keto reductase family. Aldo/keto reductase 2 subfamily.</text>
</comment>
<evidence type="ECO:0000259" key="3">
    <source>
        <dbReference type="Pfam" id="PF00248"/>
    </source>
</evidence>
<gene>
    <name evidence="4" type="ORF">GFSPODELE1_LOCUS2908</name>
</gene>
<dbReference type="Proteomes" id="UP001497453">
    <property type="component" value="Chromosome 2"/>
</dbReference>
<evidence type="ECO:0000313" key="4">
    <source>
        <dbReference type="EMBL" id="CAL1699912.1"/>
    </source>
</evidence>
<keyword evidence="5" id="KW-1185">Reference proteome</keyword>
<dbReference type="InterPro" id="IPR023210">
    <property type="entry name" value="NADP_OxRdtase_dom"/>
</dbReference>
<name>A0ABP1D0G9_9APHY</name>
<dbReference type="InterPro" id="IPR036812">
    <property type="entry name" value="NAD(P)_OxRdtase_dom_sf"/>
</dbReference>